<name>A0A1B8Z9L5_9FLAO</name>
<protein>
    <recommendedName>
        <fullName evidence="5">T9SS type A sorting domain-containing protein</fullName>
    </recommendedName>
</protein>
<sequence length="664" mass="72074">MRKSLFAIGLLAVSYSVQAQNVLCHVDANATMYVSDGTLVYSGGGVQTRDNGLMEVHGNVMVVGTAADAFKTIDAGGADKTTGGNIVLKMNNPSGFTTSTYGQLYIDGLTQSNITGVVTKEYLATNNGTTSNYFQQVALPFSGKAFNSLSSELGKTFNIGRYSNPILKWDNENAVAITNLNLTPTGVTWDPSGYYMLKVSNSDWNPSAPASGNVFKINGKPYAPYSGVVTLQNAGKSNVGTSNVVFGVNGYGLNQYQERYYTYLDDSFEYTATPWAGTFGQNWYQFGNPFLTNIDLSKIGYTESATGSDGNAVKNIWGVEYNPGTIVTLPNGSTYATGNKVVTFVSTGDGVAPAVGDVDLVVVKPMQTFKIKLRNNTVQTLNFNTLRRFKSTARAAGIDYDVNAAKMTNANGKTNANSIKQLGVIGLDANGNELSRTYYVVSPDLTTGHQISPATSVQASAGVNIIGTFEESLNGGYDDNYKNSYWLYINEANENNFQGKNVKLKNFFMDKVKSYKFEIRENTELIPAGSHQLSSGIGFYYKAENGNLIEAKQGDVVPVTNEEANLYYGEPSNITLGLDKNKPSISSTLVIYNPAISNYIVRFDPKWKKADIQVYDMSGKLVISKKAVETSRDFVIELDDSVKSSYVVKIVSDKGETVNTKILK</sequence>
<comment type="caution">
    <text evidence="3">The sequence shown here is derived from an EMBL/GenBank/DDBJ whole genome shotgun (WGS) entry which is preliminary data.</text>
</comment>
<dbReference type="Proteomes" id="UP000093432">
    <property type="component" value="Unassembled WGS sequence"/>
</dbReference>
<dbReference type="EMBL" id="MAYG01000032">
    <property type="protein sequence ID" value="OCA68311.1"/>
    <property type="molecule type" value="Genomic_DNA"/>
</dbReference>
<proteinExistence type="predicted"/>
<gene>
    <name evidence="3" type="ORF">BBI00_22225</name>
</gene>
<dbReference type="OrthoDB" id="1272926at2"/>
<dbReference type="AlphaFoldDB" id="A0A1B8Z9L5"/>
<reference evidence="4" key="1">
    <citation type="submission" date="2016-07" db="EMBL/GenBank/DDBJ databases">
        <authorList>
            <person name="Florea S."/>
            <person name="Webb J.S."/>
            <person name="Jaromczyk J."/>
            <person name="Schardl C.L."/>
        </authorList>
    </citation>
    <scope>NUCLEOTIDE SEQUENCE [LARGE SCALE GENOMIC DNA]</scope>
    <source>
        <strain evidence="4">CC-VM-7</strain>
    </source>
</reference>
<organism evidence="3 4">
    <name type="scientific">Chryseobacterium arthrosphaerae</name>
    <dbReference type="NCBI Taxonomy" id="651561"/>
    <lineage>
        <taxon>Bacteria</taxon>
        <taxon>Pseudomonadati</taxon>
        <taxon>Bacteroidota</taxon>
        <taxon>Flavobacteriia</taxon>
        <taxon>Flavobacteriales</taxon>
        <taxon>Weeksellaceae</taxon>
        <taxon>Chryseobacterium group</taxon>
        <taxon>Chryseobacterium</taxon>
    </lineage>
</organism>
<accession>A0A1B8Z9L5</accession>
<evidence type="ECO:0000313" key="3">
    <source>
        <dbReference type="EMBL" id="OCA68311.1"/>
    </source>
</evidence>
<evidence type="ECO:0000256" key="1">
    <source>
        <dbReference type="ARBA" id="ARBA00022729"/>
    </source>
</evidence>
<keyword evidence="1 2" id="KW-0732">Signal</keyword>
<feature type="signal peptide" evidence="2">
    <location>
        <begin position="1"/>
        <end position="19"/>
    </location>
</feature>
<dbReference type="InterPro" id="IPR026444">
    <property type="entry name" value="Secre_tail"/>
</dbReference>
<dbReference type="NCBIfam" id="TIGR04183">
    <property type="entry name" value="Por_Secre_tail"/>
    <property type="match status" value="1"/>
</dbReference>
<evidence type="ECO:0000256" key="2">
    <source>
        <dbReference type="SAM" id="SignalP"/>
    </source>
</evidence>
<dbReference type="STRING" id="651561.BBI00_22225"/>
<feature type="chain" id="PRO_5008620250" description="T9SS type A sorting domain-containing protein" evidence="2">
    <location>
        <begin position="20"/>
        <end position="664"/>
    </location>
</feature>
<evidence type="ECO:0000313" key="4">
    <source>
        <dbReference type="Proteomes" id="UP000093432"/>
    </source>
</evidence>
<dbReference type="RefSeq" id="WP_065401056.1">
    <property type="nucleotide sequence ID" value="NZ_JBOBHV010000007.1"/>
</dbReference>
<evidence type="ECO:0008006" key="5">
    <source>
        <dbReference type="Google" id="ProtNLM"/>
    </source>
</evidence>